<dbReference type="InterPro" id="IPR036388">
    <property type="entry name" value="WH-like_DNA-bd_sf"/>
</dbReference>
<proteinExistence type="predicted"/>
<organism evidence="4 5">
    <name type="scientific">Actinomycetospora straminea</name>
    <dbReference type="NCBI Taxonomy" id="663607"/>
    <lineage>
        <taxon>Bacteria</taxon>
        <taxon>Bacillati</taxon>
        <taxon>Actinomycetota</taxon>
        <taxon>Actinomycetes</taxon>
        <taxon>Pseudonocardiales</taxon>
        <taxon>Pseudonocardiaceae</taxon>
        <taxon>Actinomycetospora</taxon>
    </lineage>
</organism>
<dbReference type="Pfam" id="PF08242">
    <property type="entry name" value="Methyltransf_12"/>
    <property type="match status" value="1"/>
</dbReference>
<dbReference type="PANTHER" id="PTHR45128:SF2">
    <property type="entry name" value="METHYLTRANSFERASE DOMAIN-CONTAINING PROTEIN"/>
    <property type="match status" value="1"/>
</dbReference>
<dbReference type="Pfam" id="PF21320">
    <property type="entry name" value="WHD_Rv2258c"/>
    <property type="match status" value="1"/>
</dbReference>
<dbReference type="InterPro" id="IPR029063">
    <property type="entry name" value="SAM-dependent_MTases_sf"/>
</dbReference>
<keyword evidence="5" id="KW-1185">Reference proteome</keyword>
<evidence type="ECO:0000313" key="5">
    <source>
        <dbReference type="Proteomes" id="UP001500457"/>
    </source>
</evidence>
<evidence type="ECO:0000259" key="2">
    <source>
        <dbReference type="Pfam" id="PF08242"/>
    </source>
</evidence>
<feature type="domain" description="Methyltransferase type 12" evidence="2">
    <location>
        <begin position="211"/>
        <end position="303"/>
    </location>
</feature>
<keyword evidence="4" id="KW-0808">Transferase</keyword>
<dbReference type="CDD" id="cd02440">
    <property type="entry name" value="AdoMet_MTases"/>
    <property type="match status" value="1"/>
</dbReference>
<dbReference type="SUPFAM" id="SSF46785">
    <property type="entry name" value="Winged helix' DNA-binding domain"/>
    <property type="match status" value="1"/>
</dbReference>
<dbReference type="SUPFAM" id="SSF53335">
    <property type="entry name" value="S-adenosyl-L-methionine-dependent methyltransferases"/>
    <property type="match status" value="1"/>
</dbReference>
<dbReference type="InterPro" id="IPR053173">
    <property type="entry name" value="SAM-binding_MTase"/>
</dbReference>
<dbReference type="EMBL" id="BAABHQ010000001">
    <property type="protein sequence ID" value="GAA4862579.1"/>
    <property type="molecule type" value="Genomic_DNA"/>
</dbReference>
<dbReference type="GO" id="GO:0032259">
    <property type="term" value="P:methylation"/>
    <property type="evidence" value="ECO:0007669"/>
    <property type="project" value="UniProtKB-KW"/>
</dbReference>
<dbReference type="Gene3D" id="1.10.10.10">
    <property type="entry name" value="Winged helix-like DNA-binding domain superfamily/Winged helix DNA-binding domain"/>
    <property type="match status" value="1"/>
</dbReference>
<dbReference type="InterPro" id="IPR036390">
    <property type="entry name" value="WH_DNA-bd_sf"/>
</dbReference>
<sequence length="385" mass="40715">MTAPAQRRAQRPRNDRRDRVRTRGGAPDIDTPEGRAMAVDMDKVMALVGQAVADVGATLAAGNVVLGHRLGLYRALAEGPATPDELAARTDTTPRYVAEWLAGQAAGGYVQHDDGTYSLSEEQAFALTNPDGPLYVPGAFVLATGIIRSEPRIAEAFRTGAGVGWHEHHEDVFTGCEAFFRAGYIAHLVGEWLPALDGVVDKLQRGARVADVGCGHGATTVLMAEAFPATTVTGSDYHDASIEMARKRAADAGVAERTAFEVASAQRFSGAGYDLVTTFDCLHDMGDPLGAARRIRAALDADGTWLLVEPAAGDTVADNLNPVGRLYYGASTLCCTPAARSQEGGYSLGAQAGPAALRQVATDAGFTRFRRVTGTPLNDVYEIRP</sequence>
<accession>A0ABP9DX08</accession>
<gene>
    <name evidence="4" type="ORF">GCM10023203_07790</name>
</gene>
<protein>
    <submittedName>
        <fullName evidence="4">Class I SAM-dependent methyltransferase</fullName>
    </submittedName>
</protein>
<evidence type="ECO:0000259" key="3">
    <source>
        <dbReference type="Pfam" id="PF21320"/>
    </source>
</evidence>
<evidence type="ECO:0000256" key="1">
    <source>
        <dbReference type="SAM" id="MobiDB-lite"/>
    </source>
</evidence>
<dbReference type="Proteomes" id="UP001500457">
    <property type="component" value="Unassembled WGS sequence"/>
</dbReference>
<name>A0ABP9DX08_9PSEU</name>
<dbReference type="InterPro" id="IPR048711">
    <property type="entry name" value="WHD_Rv2258c"/>
</dbReference>
<dbReference type="Gene3D" id="3.40.50.150">
    <property type="entry name" value="Vaccinia Virus protein VP39"/>
    <property type="match status" value="1"/>
</dbReference>
<comment type="caution">
    <text evidence="4">The sequence shown here is derived from an EMBL/GenBank/DDBJ whole genome shotgun (WGS) entry which is preliminary data.</text>
</comment>
<feature type="region of interest" description="Disordered" evidence="1">
    <location>
        <begin position="1"/>
        <end position="34"/>
    </location>
</feature>
<dbReference type="PANTHER" id="PTHR45128">
    <property type="entry name" value="METHYLTRANSFERASE TYPE 11"/>
    <property type="match status" value="1"/>
</dbReference>
<keyword evidence="4" id="KW-0489">Methyltransferase</keyword>
<dbReference type="InterPro" id="IPR013217">
    <property type="entry name" value="Methyltransf_12"/>
</dbReference>
<evidence type="ECO:0000313" key="4">
    <source>
        <dbReference type="EMBL" id="GAA4862579.1"/>
    </source>
</evidence>
<dbReference type="GO" id="GO:0008168">
    <property type="term" value="F:methyltransferase activity"/>
    <property type="evidence" value="ECO:0007669"/>
    <property type="project" value="UniProtKB-KW"/>
</dbReference>
<reference evidence="5" key="1">
    <citation type="journal article" date="2019" name="Int. J. Syst. Evol. Microbiol.">
        <title>The Global Catalogue of Microorganisms (GCM) 10K type strain sequencing project: providing services to taxonomists for standard genome sequencing and annotation.</title>
        <authorList>
            <consortium name="The Broad Institute Genomics Platform"/>
            <consortium name="The Broad Institute Genome Sequencing Center for Infectious Disease"/>
            <person name="Wu L."/>
            <person name="Ma J."/>
        </authorList>
    </citation>
    <scope>NUCLEOTIDE SEQUENCE [LARGE SCALE GENOMIC DNA]</scope>
    <source>
        <strain evidence="5">JCM 17983</strain>
    </source>
</reference>
<feature type="domain" description="S-adenosylmethionine-dependent methyltransferase Rv2258c-like winged HTH" evidence="3">
    <location>
        <begin position="64"/>
        <end position="128"/>
    </location>
</feature>